<proteinExistence type="predicted"/>
<protein>
    <submittedName>
        <fullName evidence="3">Uncharacterized protein</fullName>
    </submittedName>
</protein>
<feature type="transmembrane region" description="Helical" evidence="2">
    <location>
        <begin position="199"/>
        <end position="227"/>
    </location>
</feature>
<accession>A0A918GWR6</accession>
<dbReference type="Proteomes" id="UP000653493">
    <property type="component" value="Unassembled WGS sequence"/>
</dbReference>
<dbReference type="EMBL" id="BMSL01000036">
    <property type="protein sequence ID" value="GGS68304.1"/>
    <property type="molecule type" value="Genomic_DNA"/>
</dbReference>
<feature type="compositionally biased region" description="Low complexity" evidence="1">
    <location>
        <begin position="32"/>
        <end position="47"/>
    </location>
</feature>
<reference evidence="3" key="2">
    <citation type="submission" date="2020-09" db="EMBL/GenBank/DDBJ databases">
        <authorList>
            <person name="Sun Q."/>
            <person name="Ohkuma M."/>
        </authorList>
    </citation>
    <scope>NUCLEOTIDE SEQUENCE</scope>
    <source>
        <strain evidence="3">JCM 4234</strain>
    </source>
</reference>
<sequence length="290" mass="31718">MVSGRRLKERGPAPRHTPAASEILSGVIVNRSDSGAAMQQSSQGSASRGERTGGTPQPGPRQHDTTAGPAPETLIEIPNRRLHRHTRVKPGEQTTTIRQAGPGTRGEPLAHVHVPQDAPKGGRMARPPFTVTGVDGATLCSVRSAGTGRYDVYGADGAPIGRITRHPGRLLWPRRVRWSVRPAHGGPELAAEVGPVRTWVVLCVISPLYFVCWAIMAVYGSLALLFGDKESAKEDAKWEMELPAWTRWRTPDDADAALEYKSDRVYRLVPSRVDWRLAYAQAVLHVWDRG</sequence>
<dbReference type="AlphaFoldDB" id="A0A918GWR6"/>
<feature type="region of interest" description="Disordered" evidence="1">
    <location>
        <begin position="1"/>
        <end position="109"/>
    </location>
</feature>
<keyword evidence="2" id="KW-1133">Transmembrane helix</keyword>
<evidence type="ECO:0000256" key="2">
    <source>
        <dbReference type="SAM" id="Phobius"/>
    </source>
</evidence>
<name>A0A918GWR6_STRGD</name>
<comment type="caution">
    <text evidence="3">The sequence shown here is derived from an EMBL/GenBank/DDBJ whole genome shotgun (WGS) entry which is preliminary data.</text>
</comment>
<gene>
    <name evidence="3" type="ORF">GCM10010238_66240</name>
</gene>
<reference evidence="3" key="1">
    <citation type="journal article" date="2014" name="Int. J. Syst. Evol. Microbiol.">
        <title>Complete genome sequence of Corynebacterium casei LMG S-19264T (=DSM 44701T), isolated from a smear-ripened cheese.</title>
        <authorList>
            <consortium name="US DOE Joint Genome Institute (JGI-PGF)"/>
            <person name="Walter F."/>
            <person name="Albersmeier A."/>
            <person name="Kalinowski J."/>
            <person name="Ruckert C."/>
        </authorList>
    </citation>
    <scope>NUCLEOTIDE SEQUENCE</scope>
    <source>
        <strain evidence="3">JCM 4234</strain>
    </source>
</reference>
<keyword evidence="4" id="KW-1185">Reference proteome</keyword>
<evidence type="ECO:0000256" key="1">
    <source>
        <dbReference type="SAM" id="MobiDB-lite"/>
    </source>
</evidence>
<evidence type="ECO:0000313" key="3">
    <source>
        <dbReference type="EMBL" id="GGS68304.1"/>
    </source>
</evidence>
<evidence type="ECO:0000313" key="4">
    <source>
        <dbReference type="Proteomes" id="UP000653493"/>
    </source>
</evidence>
<organism evidence="3 4">
    <name type="scientific">Streptomyces griseoviridis</name>
    <dbReference type="NCBI Taxonomy" id="45398"/>
    <lineage>
        <taxon>Bacteria</taxon>
        <taxon>Bacillati</taxon>
        <taxon>Actinomycetota</taxon>
        <taxon>Actinomycetes</taxon>
        <taxon>Kitasatosporales</taxon>
        <taxon>Streptomycetaceae</taxon>
        <taxon>Streptomyces</taxon>
    </lineage>
</organism>
<keyword evidence="2" id="KW-0812">Transmembrane</keyword>
<keyword evidence="2" id="KW-0472">Membrane</keyword>